<organism evidence="3">
    <name type="scientific">Haemonchus placei</name>
    <name type="common">Barber's pole worm</name>
    <dbReference type="NCBI Taxonomy" id="6290"/>
    <lineage>
        <taxon>Eukaryota</taxon>
        <taxon>Metazoa</taxon>
        <taxon>Ecdysozoa</taxon>
        <taxon>Nematoda</taxon>
        <taxon>Chromadorea</taxon>
        <taxon>Rhabditida</taxon>
        <taxon>Rhabditina</taxon>
        <taxon>Rhabditomorpha</taxon>
        <taxon>Strongyloidea</taxon>
        <taxon>Trichostrongylidae</taxon>
        <taxon>Haemonchus</taxon>
    </lineage>
</organism>
<gene>
    <name evidence="1" type="ORF">HPLM_LOCUS16857</name>
</gene>
<dbReference type="Proteomes" id="UP000268014">
    <property type="component" value="Unassembled WGS sequence"/>
</dbReference>
<reference evidence="1 2" key="2">
    <citation type="submission" date="2018-11" db="EMBL/GenBank/DDBJ databases">
        <authorList>
            <consortium name="Pathogen Informatics"/>
        </authorList>
    </citation>
    <scope>NUCLEOTIDE SEQUENCE [LARGE SCALE GENOMIC DNA]</scope>
    <source>
        <strain evidence="1 2">MHpl1</strain>
    </source>
</reference>
<protein>
    <submittedName>
        <fullName evidence="3">PMD domain-containing protein</fullName>
    </submittedName>
</protein>
<sequence length="233" mass="27083">MDFVSYPKLAITWNFIPCRAAFRDSAELLLHRPSAPEPTESSIPLRSNQGNERIWLPLGTYFEACQNFKAWRGRRLNAAPIFQRFRCRAIRTGIRFQADNILNDVGPFLVYRILRLERTFVEPIVKPVVYQQPTVEPFVYQDLDMFGTARTGRRYWNSCVSSDPIRDQRLTPSLSTSAHFWSTQVPKVQQSSSHLWAIRSGIRGRLGFLQGICRPFVVHLASYFLEWHAIHIR</sequence>
<evidence type="ECO:0000313" key="2">
    <source>
        <dbReference type="Proteomes" id="UP000268014"/>
    </source>
</evidence>
<evidence type="ECO:0000313" key="3">
    <source>
        <dbReference type="WBParaSite" id="HPLM_0001686501-mRNA-1"/>
    </source>
</evidence>
<reference evidence="3" key="1">
    <citation type="submission" date="2017-02" db="UniProtKB">
        <authorList>
            <consortium name="WormBaseParasite"/>
        </authorList>
    </citation>
    <scope>IDENTIFICATION</scope>
</reference>
<evidence type="ECO:0000313" key="1">
    <source>
        <dbReference type="EMBL" id="VDO62043.1"/>
    </source>
</evidence>
<accession>A0A0N4WYB9</accession>
<proteinExistence type="predicted"/>
<dbReference type="AlphaFoldDB" id="A0A0N4WYB9"/>
<name>A0A0N4WYB9_HAEPC</name>
<dbReference type="WBParaSite" id="HPLM_0001686501-mRNA-1">
    <property type="protein sequence ID" value="HPLM_0001686501-mRNA-1"/>
    <property type="gene ID" value="HPLM_0001686501"/>
</dbReference>
<dbReference type="EMBL" id="UZAF01019620">
    <property type="protein sequence ID" value="VDO62043.1"/>
    <property type="molecule type" value="Genomic_DNA"/>
</dbReference>
<keyword evidence="2" id="KW-1185">Reference proteome</keyword>